<sequence length="617" mass="73698">MSKQKQQSNNIRIHQVINFETLNQMQQYADAQSIKLQASEKELTQVKGISQGGQNALYSLQLQRKLIENKTQKKPNVQAPRRFKMNNAQFFIEQFKIMNLQKFQIVFKDKVSESQSPPQSRAVPSLEYPQQNIVQQLLANNKIGTSIKRKEAKKLPSPLQLIQQKDQSKLELLLYQKNCEMEQLQKQIEIESLNHKEQEDMLQIKNTITIQYYPSFELQISQKMENIEKIEQGGQNFNKQTNNETIQRRIQILQKRIEIKDYEIIKIDQNTEEELKSLNNYLNSINQQLKMKIHENQQFQSTQSYDQSRKVISRRHNFEQHKSSQINAQLENQIQALKQEKQRLQQEINEKLNQIQEQKNKLRMDQEKSRSQIRKYEEDILNNYFKEDNLKKEKNELSNLQIQYQALKEESSNIEKQIQQNKEDYNNKYFKLKNQIISIQNQKNEITEQMKNPENQKSQLPKIDQKQFQTESQMAVVLNTQNINELIESYKNNYLGQNLITQDEIQNQEQQSILTLKLLKISYSPQKIQQPYKTKWIALDSLETSDFLQEYSYGYIEQSQQEFQYITSDQINAFAELLQIKEQVFYFRLPKKIRQIYPRLFIFPSCFLEEIMIFVQI</sequence>
<gene>
    <name evidence="2" type="ORF">GSPATT00035362001</name>
</gene>
<dbReference type="Proteomes" id="UP000000600">
    <property type="component" value="Unassembled WGS sequence"/>
</dbReference>
<dbReference type="EMBL" id="CT868043">
    <property type="protein sequence ID" value="CAK66233.1"/>
    <property type="molecule type" value="Genomic_DNA"/>
</dbReference>
<protein>
    <submittedName>
        <fullName evidence="2">Uncharacterized protein</fullName>
    </submittedName>
</protein>
<dbReference type="AlphaFoldDB" id="A0C616"/>
<dbReference type="OrthoDB" id="10448580at2759"/>
<keyword evidence="3" id="KW-1185">Reference proteome</keyword>
<proteinExistence type="predicted"/>
<dbReference type="RefSeq" id="XP_001433630.1">
    <property type="nucleotide sequence ID" value="XM_001433593.1"/>
</dbReference>
<evidence type="ECO:0000313" key="2">
    <source>
        <dbReference type="EMBL" id="CAK66233.1"/>
    </source>
</evidence>
<evidence type="ECO:0000313" key="3">
    <source>
        <dbReference type="Proteomes" id="UP000000600"/>
    </source>
</evidence>
<name>A0C616_PARTE</name>
<organism evidence="2 3">
    <name type="scientific">Paramecium tetraurelia</name>
    <dbReference type="NCBI Taxonomy" id="5888"/>
    <lineage>
        <taxon>Eukaryota</taxon>
        <taxon>Sar</taxon>
        <taxon>Alveolata</taxon>
        <taxon>Ciliophora</taxon>
        <taxon>Intramacronucleata</taxon>
        <taxon>Oligohymenophorea</taxon>
        <taxon>Peniculida</taxon>
        <taxon>Parameciidae</taxon>
        <taxon>Paramecium</taxon>
    </lineage>
</organism>
<accession>A0C616</accession>
<dbReference type="KEGG" id="ptm:GSPATT00035362001"/>
<dbReference type="InParanoid" id="A0C616"/>
<feature type="coiled-coil region" evidence="1">
    <location>
        <begin position="320"/>
        <end position="449"/>
    </location>
</feature>
<keyword evidence="1" id="KW-0175">Coiled coil</keyword>
<dbReference type="GeneID" id="5019415"/>
<dbReference type="HOGENOM" id="CLU_443111_0_0_1"/>
<evidence type="ECO:0000256" key="1">
    <source>
        <dbReference type="SAM" id="Coils"/>
    </source>
</evidence>
<dbReference type="OMA" id="CEMEQLQ"/>
<reference evidence="2 3" key="1">
    <citation type="journal article" date="2006" name="Nature">
        <title>Global trends of whole-genome duplications revealed by the ciliate Paramecium tetraurelia.</title>
        <authorList>
            <consortium name="Genoscope"/>
            <person name="Aury J.-M."/>
            <person name="Jaillon O."/>
            <person name="Duret L."/>
            <person name="Noel B."/>
            <person name="Jubin C."/>
            <person name="Porcel B.M."/>
            <person name="Segurens B."/>
            <person name="Daubin V."/>
            <person name="Anthouard V."/>
            <person name="Aiach N."/>
            <person name="Arnaiz O."/>
            <person name="Billaut A."/>
            <person name="Beisson J."/>
            <person name="Blanc I."/>
            <person name="Bouhouche K."/>
            <person name="Camara F."/>
            <person name="Duharcourt S."/>
            <person name="Guigo R."/>
            <person name="Gogendeau D."/>
            <person name="Katinka M."/>
            <person name="Keller A.-M."/>
            <person name="Kissmehl R."/>
            <person name="Klotz C."/>
            <person name="Koll F."/>
            <person name="Le Moue A."/>
            <person name="Lepere C."/>
            <person name="Malinsky S."/>
            <person name="Nowacki M."/>
            <person name="Nowak J.K."/>
            <person name="Plattner H."/>
            <person name="Poulain J."/>
            <person name="Ruiz F."/>
            <person name="Serrano V."/>
            <person name="Zagulski M."/>
            <person name="Dessen P."/>
            <person name="Betermier M."/>
            <person name="Weissenbach J."/>
            <person name="Scarpelli C."/>
            <person name="Schachter V."/>
            <person name="Sperling L."/>
            <person name="Meyer E."/>
            <person name="Cohen J."/>
            <person name="Wincker P."/>
        </authorList>
    </citation>
    <scope>NUCLEOTIDE SEQUENCE [LARGE SCALE GENOMIC DNA]</scope>
    <source>
        <strain evidence="2 3">Stock d4-2</strain>
    </source>
</reference>